<dbReference type="InterPro" id="IPR004839">
    <property type="entry name" value="Aminotransferase_I/II_large"/>
</dbReference>
<dbReference type="Gene3D" id="3.40.640.10">
    <property type="entry name" value="Type I PLP-dependent aspartate aminotransferase-like (Major domain)"/>
    <property type="match status" value="1"/>
</dbReference>
<keyword evidence="8" id="KW-0746">Sphingolipid metabolism</keyword>
<dbReference type="GO" id="GO:0004758">
    <property type="term" value="F:serine C-palmitoyltransferase activity"/>
    <property type="evidence" value="ECO:0007669"/>
    <property type="project" value="TreeGrafter"/>
</dbReference>
<evidence type="ECO:0000256" key="7">
    <source>
        <dbReference type="ARBA" id="ARBA00022898"/>
    </source>
</evidence>
<evidence type="ECO:0000256" key="3">
    <source>
        <dbReference type="ARBA" id="ARBA00004991"/>
    </source>
</evidence>
<comment type="similarity">
    <text evidence="4">Belongs to the class-II pyridoxal-phosphate-dependent aminotransferase family.</text>
</comment>
<keyword evidence="6 13" id="KW-0808">Transferase</keyword>
<dbReference type="GO" id="GO:0046513">
    <property type="term" value="P:ceramide biosynthetic process"/>
    <property type="evidence" value="ECO:0007669"/>
    <property type="project" value="TreeGrafter"/>
</dbReference>
<dbReference type="SUPFAM" id="SSF53383">
    <property type="entry name" value="PLP-dependent transferases"/>
    <property type="match status" value="1"/>
</dbReference>
<keyword evidence="10" id="KW-0012">Acyltransferase</keyword>
<dbReference type="Proteomes" id="UP000267145">
    <property type="component" value="Unassembled WGS sequence"/>
</dbReference>
<keyword evidence="9" id="KW-0443">Lipid metabolism</keyword>
<dbReference type="GO" id="GO:0016020">
    <property type="term" value="C:membrane"/>
    <property type="evidence" value="ECO:0007669"/>
    <property type="project" value="GOC"/>
</dbReference>
<dbReference type="GO" id="GO:0005783">
    <property type="term" value="C:endoplasmic reticulum"/>
    <property type="evidence" value="ECO:0007669"/>
    <property type="project" value="TreeGrafter"/>
</dbReference>
<dbReference type="Gene3D" id="3.20.20.80">
    <property type="entry name" value="Glycosidases"/>
    <property type="match status" value="1"/>
</dbReference>
<keyword evidence="14" id="KW-1185">Reference proteome</keyword>
<name>A0A3M9XYR9_9PEZI</name>
<evidence type="ECO:0000256" key="5">
    <source>
        <dbReference type="ARBA" id="ARBA00013220"/>
    </source>
</evidence>
<evidence type="ECO:0000256" key="10">
    <source>
        <dbReference type="ARBA" id="ARBA00023315"/>
    </source>
</evidence>
<feature type="compositionally biased region" description="Low complexity" evidence="11">
    <location>
        <begin position="652"/>
        <end position="665"/>
    </location>
</feature>
<dbReference type="FunFam" id="3.40.640.10:FF:000059">
    <property type="entry name" value="Serine palmitoyl CoA transferase subunit LcbA"/>
    <property type="match status" value="1"/>
</dbReference>
<evidence type="ECO:0000313" key="14">
    <source>
        <dbReference type="Proteomes" id="UP000267145"/>
    </source>
</evidence>
<proteinExistence type="inferred from homology"/>
<dbReference type="EMBL" id="RBVV01000226">
    <property type="protein sequence ID" value="RNJ52228.1"/>
    <property type="molecule type" value="Genomic_DNA"/>
</dbReference>
<comment type="pathway">
    <text evidence="3">Sphingolipid metabolism.</text>
</comment>
<evidence type="ECO:0000256" key="1">
    <source>
        <dbReference type="ARBA" id="ARBA00001933"/>
    </source>
</evidence>
<evidence type="ECO:0000256" key="2">
    <source>
        <dbReference type="ARBA" id="ARBA00004760"/>
    </source>
</evidence>
<dbReference type="SUPFAM" id="SSF51445">
    <property type="entry name" value="(Trans)glycosidases"/>
    <property type="match status" value="1"/>
</dbReference>
<protein>
    <recommendedName>
        <fullName evidence="5">serine C-palmitoyltransferase</fullName>
        <ecNumber evidence="5">2.3.1.50</ecNumber>
    </recommendedName>
</protein>
<dbReference type="InterPro" id="IPR015424">
    <property type="entry name" value="PyrdxlP-dep_Trfase"/>
</dbReference>
<feature type="region of interest" description="Disordered" evidence="11">
    <location>
        <begin position="634"/>
        <end position="665"/>
    </location>
</feature>
<dbReference type="GO" id="GO:0046512">
    <property type="term" value="P:sphingosine biosynthetic process"/>
    <property type="evidence" value="ECO:0007669"/>
    <property type="project" value="TreeGrafter"/>
</dbReference>
<keyword evidence="7" id="KW-0663">Pyridoxal phosphate</keyword>
<dbReference type="GeneID" id="39607773"/>
<dbReference type="InterPro" id="IPR050087">
    <property type="entry name" value="AON_synthase_class-II"/>
</dbReference>
<gene>
    <name evidence="13" type="primary">LCB1</name>
    <name evidence="13" type="ORF">D7B24_004084</name>
</gene>
<dbReference type="InterPro" id="IPR015422">
    <property type="entry name" value="PyrdxlP-dep_Trfase_small"/>
</dbReference>
<evidence type="ECO:0000256" key="11">
    <source>
        <dbReference type="SAM" id="MobiDB-lite"/>
    </source>
</evidence>
<evidence type="ECO:0000313" key="13">
    <source>
        <dbReference type="EMBL" id="RNJ52228.1"/>
    </source>
</evidence>
<dbReference type="AlphaFoldDB" id="A0A3M9XYR9"/>
<accession>A0A3M9XYR9</accession>
<evidence type="ECO:0000256" key="9">
    <source>
        <dbReference type="ARBA" id="ARBA00023098"/>
    </source>
</evidence>
<feature type="compositionally biased region" description="Polar residues" evidence="11">
    <location>
        <begin position="634"/>
        <end position="647"/>
    </location>
</feature>
<feature type="domain" description="Aminotransferase class I/classII large" evidence="12">
    <location>
        <begin position="124"/>
        <end position="494"/>
    </location>
</feature>
<dbReference type="EC" id="2.3.1.50" evidence="5"/>
<dbReference type="Gene3D" id="3.90.1150.10">
    <property type="entry name" value="Aspartate Aminotransferase, domain 1"/>
    <property type="match status" value="1"/>
</dbReference>
<evidence type="ECO:0000256" key="8">
    <source>
        <dbReference type="ARBA" id="ARBA00022919"/>
    </source>
</evidence>
<dbReference type="InterPro" id="IPR015421">
    <property type="entry name" value="PyrdxlP-dep_Trfase_major"/>
</dbReference>
<comment type="caution">
    <text evidence="13">The sequence shown here is derived from an EMBL/GenBank/DDBJ whole genome shotgun (WGS) entry which is preliminary data.</text>
</comment>
<evidence type="ECO:0000259" key="12">
    <source>
        <dbReference type="Pfam" id="PF00155"/>
    </source>
</evidence>
<evidence type="ECO:0000256" key="6">
    <source>
        <dbReference type="ARBA" id="ARBA00022679"/>
    </source>
</evidence>
<comment type="pathway">
    <text evidence="2">Lipid metabolism; sphingolipid metabolism.</text>
</comment>
<dbReference type="RefSeq" id="XP_028490386.1">
    <property type="nucleotide sequence ID" value="XM_028638260.1"/>
</dbReference>
<dbReference type="STRING" id="1051616.A0A3M9XYR9"/>
<dbReference type="PANTHER" id="PTHR13693">
    <property type="entry name" value="CLASS II AMINOTRANSFERASE/8-AMINO-7-OXONONANOATE SYNTHASE"/>
    <property type="match status" value="1"/>
</dbReference>
<dbReference type="Pfam" id="PF00155">
    <property type="entry name" value="Aminotran_1_2"/>
    <property type="match status" value="1"/>
</dbReference>
<dbReference type="PANTHER" id="PTHR13693:SF2">
    <property type="entry name" value="SERINE PALMITOYLTRANSFERASE 1"/>
    <property type="match status" value="1"/>
</dbReference>
<evidence type="ECO:0000256" key="4">
    <source>
        <dbReference type="ARBA" id="ARBA00008392"/>
    </source>
</evidence>
<dbReference type="GO" id="GO:0030170">
    <property type="term" value="F:pyridoxal phosphate binding"/>
    <property type="evidence" value="ECO:0007669"/>
    <property type="project" value="InterPro"/>
</dbReference>
<comment type="cofactor">
    <cofactor evidence="1">
        <name>pyridoxal 5'-phosphate</name>
        <dbReference type="ChEBI" id="CHEBI:597326"/>
    </cofactor>
</comment>
<dbReference type="InterPro" id="IPR017853">
    <property type="entry name" value="GH"/>
</dbReference>
<reference evidence="13 14" key="1">
    <citation type="submission" date="2018-10" db="EMBL/GenBank/DDBJ databases">
        <title>Genome sequence of Verticillium nonalfalfae VnAa140.</title>
        <authorList>
            <person name="Stajich J.E."/>
            <person name="Kasson M.T."/>
        </authorList>
    </citation>
    <scope>NUCLEOTIDE SEQUENCE [LARGE SCALE GENOMIC DNA]</scope>
    <source>
        <strain evidence="13 14">VnAa140</strain>
    </source>
</reference>
<organism evidence="13 14">
    <name type="scientific">Verticillium nonalfalfae</name>
    <dbReference type="NCBI Taxonomy" id="1051616"/>
    <lineage>
        <taxon>Eukaryota</taxon>
        <taxon>Fungi</taxon>
        <taxon>Dikarya</taxon>
        <taxon>Ascomycota</taxon>
        <taxon>Pezizomycotina</taxon>
        <taxon>Sordariomycetes</taxon>
        <taxon>Hypocreomycetidae</taxon>
        <taxon>Glomerellales</taxon>
        <taxon>Plectosphaerellaceae</taxon>
        <taxon>Verticillium</taxon>
    </lineage>
</organism>
<sequence>MDPDEIRTLVASWWRHAATSFQKVPGSAVLVRYVQSSYQNDPIRSALELVLVIFFIRYLLSPSYSTQKQNYVKLRDDEIDELVEDWTPEPLVGAQTAFEEMEAEKLPIIVGPTGPKSKLGNGRTVTNLATYNFYNFNANEQIKEKAIQTLRTYGVGPCGPPQFYGTQDVHMKTEADIAAYLGTESCIVYAQAFSTISSVIPAFCKRGDIIVADRAVNYSIRKGLEISRSSIKWYQHGDMDDLERVMQKVVKEQAGKRLTRRFIVAEGLFETTGDSIDLPKLVELKEKYKFRIILDETWSFGTLGRTGRGLTEAQNVDPTQVDMIIGSLAGPLCAGGGFCAGAKDVVEHQRISAASYTFSAALPAMLAVTASETVSVLQSNPDILTQCRDNIRAMRAQLDPRSDWVTCTSVPENPIMLLVLKGDVVEARNLSMVEQERLLQDCVDEALANGVLITRLKTTPLLNSIGPRDDGWQVQPALKICVTSGLSKKDIEKAGVTIRHAITKLALEAQSSLITLCLFSRRGTAKHPHSLIKLEPFALIFHFIMRAGMFSLPAAVTLGLLAVCQAKPTGNYRHRLLHAERRAEQLLTVVDTSVSSPTVVPKVVVYKGKDGSGQHTATRDVLFVPAETQVITLESADSTPNASSTLKTDAPAATGSSKTGSGSAASSLPGIAYAPYTASGDCKSADQVHDDFVTFTGKYSMVRIYGIDCEQVAKVVPAAKKAGLKLFLGIFELAGIDQQVASIVEAVGKEWSIVDTVSVGNELVNKKAATPSQVVSAMSQTRSLLRDAGYEGPVVTVDTFIAVRDNPELCDESDYCAMNVHPFFDGNTPADEAGSFITRMVSEVQSKLADPSTRMVVSETGWPWQGTINRVAVPGRSQQSIAIESIRAAFSDHPGDLFLFSAFNDPWKPVSADTFNAEQFWGIDGLDSSS</sequence>